<gene>
    <name evidence="5" type="ORF">ENUP19_0156G0025</name>
</gene>
<dbReference type="NCBIfam" id="TIGR00231">
    <property type="entry name" value="small_GTP"/>
    <property type="match status" value="1"/>
</dbReference>
<dbReference type="SMART" id="SM00174">
    <property type="entry name" value="RHO"/>
    <property type="match status" value="1"/>
</dbReference>
<dbReference type="SUPFAM" id="SSF54862">
    <property type="entry name" value="4Fe-4S ferredoxins"/>
    <property type="match status" value="1"/>
</dbReference>
<dbReference type="SMART" id="SM00176">
    <property type="entry name" value="RAN"/>
    <property type="match status" value="1"/>
</dbReference>
<dbReference type="CDD" id="cd00876">
    <property type="entry name" value="Ras"/>
    <property type="match status" value="1"/>
</dbReference>
<evidence type="ECO:0000313" key="5">
    <source>
        <dbReference type="EMBL" id="GAB1223622.1"/>
    </source>
</evidence>
<dbReference type="PROSITE" id="PS51420">
    <property type="entry name" value="RHO"/>
    <property type="match status" value="1"/>
</dbReference>
<keyword evidence="2" id="KW-0547">Nucleotide-binding</keyword>
<evidence type="ECO:0000313" key="6">
    <source>
        <dbReference type="Proteomes" id="UP001628156"/>
    </source>
</evidence>
<dbReference type="InterPro" id="IPR017896">
    <property type="entry name" value="4Fe4S_Fe-S-bd"/>
</dbReference>
<dbReference type="Gene3D" id="3.30.70.20">
    <property type="match status" value="1"/>
</dbReference>
<dbReference type="Gene3D" id="3.40.50.300">
    <property type="entry name" value="P-loop containing nucleotide triphosphate hydrolases"/>
    <property type="match status" value="1"/>
</dbReference>
<evidence type="ECO:0000256" key="3">
    <source>
        <dbReference type="ARBA" id="ARBA00023134"/>
    </source>
</evidence>
<evidence type="ECO:0000259" key="4">
    <source>
        <dbReference type="PROSITE" id="PS51379"/>
    </source>
</evidence>
<dbReference type="PROSITE" id="PS51419">
    <property type="entry name" value="RAB"/>
    <property type="match status" value="1"/>
</dbReference>
<proteinExistence type="inferred from homology"/>
<reference evidence="5 6" key="1">
    <citation type="journal article" date="2019" name="PLoS Negl. Trop. Dis.">
        <title>Whole genome sequencing of Entamoeba nuttalli reveals mammalian host-related molecular signatures and a novel octapeptide-repeat surface protein.</title>
        <authorList>
            <person name="Tanaka M."/>
            <person name="Makiuchi T."/>
            <person name="Komiyama T."/>
            <person name="Shiina T."/>
            <person name="Osaki K."/>
            <person name="Tachibana H."/>
        </authorList>
    </citation>
    <scope>NUCLEOTIDE SEQUENCE [LARGE SCALE GENOMIC DNA]</scope>
    <source>
        <strain evidence="5 6">P19-061405</strain>
    </source>
</reference>
<dbReference type="EMBL" id="BAAFRS010000156">
    <property type="protein sequence ID" value="GAB1223622.1"/>
    <property type="molecule type" value="Genomic_DNA"/>
</dbReference>
<sequence length="264" mass="29976">MSQSYRFKIVLLGPAFVGKSAIAFRFTKNTFISGYDPTIEQTFNKTIEFDDKQIYLSVYDTAGSEQFRTLHELYIKEGDGFVLVYAVDDNDSFNGIKGIYNDIVNITTSMNGGDVPLTLPPILVAGNKCDLDDKVVKNEEVQEFCNTHGCDFLETSAKRNENINEIFSLLARRLVEQQGNLQKKNNCPMQRNLERWPQNVAGPYYVDKKCIDCGNCRRHAPNNFGRINSEIHSYVKKQPTTPEEIESCNKAILCCPVHAIHKQE</sequence>
<keyword evidence="3" id="KW-0342">GTP-binding</keyword>
<evidence type="ECO:0000256" key="2">
    <source>
        <dbReference type="ARBA" id="ARBA00022741"/>
    </source>
</evidence>
<dbReference type="Proteomes" id="UP001628156">
    <property type="component" value="Unassembled WGS sequence"/>
</dbReference>
<dbReference type="PROSITE" id="PS51421">
    <property type="entry name" value="RAS"/>
    <property type="match status" value="1"/>
</dbReference>
<comment type="caution">
    <text evidence="5">The sequence shown here is derived from an EMBL/GenBank/DDBJ whole genome shotgun (WGS) entry which is preliminary data.</text>
</comment>
<dbReference type="PANTHER" id="PTHR24070">
    <property type="entry name" value="RAS, DI-RAS, AND RHEB FAMILY MEMBERS OF SMALL GTPASE SUPERFAMILY"/>
    <property type="match status" value="1"/>
</dbReference>
<dbReference type="InterPro" id="IPR005225">
    <property type="entry name" value="Small_GTP-bd"/>
</dbReference>
<dbReference type="Pfam" id="PF00071">
    <property type="entry name" value="Ras"/>
    <property type="match status" value="1"/>
</dbReference>
<dbReference type="InterPro" id="IPR027417">
    <property type="entry name" value="P-loop_NTPase"/>
</dbReference>
<dbReference type="Pfam" id="PF13370">
    <property type="entry name" value="Fer4_13"/>
    <property type="match status" value="1"/>
</dbReference>
<comment type="similarity">
    <text evidence="1">Belongs to the small GTPase superfamily. Rho family.</text>
</comment>
<organism evidence="5 6">
    <name type="scientific">Entamoeba nuttalli</name>
    <dbReference type="NCBI Taxonomy" id="412467"/>
    <lineage>
        <taxon>Eukaryota</taxon>
        <taxon>Amoebozoa</taxon>
        <taxon>Evosea</taxon>
        <taxon>Archamoebae</taxon>
        <taxon>Mastigamoebida</taxon>
        <taxon>Entamoebidae</taxon>
        <taxon>Entamoeba</taxon>
    </lineage>
</organism>
<dbReference type="SMART" id="SM00175">
    <property type="entry name" value="RAB"/>
    <property type="match status" value="1"/>
</dbReference>
<dbReference type="SMART" id="SM00173">
    <property type="entry name" value="RAS"/>
    <property type="match status" value="1"/>
</dbReference>
<protein>
    <recommendedName>
        <fullName evidence="4">4Fe-4S ferredoxin-type domain-containing protein</fullName>
    </recommendedName>
</protein>
<dbReference type="InterPro" id="IPR020849">
    <property type="entry name" value="Small_GTPase_Ras-type"/>
</dbReference>
<dbReference type="SUPFAM" id="SSF52540">
    <property type="entry name" value="P-loop containing nucleoside triphosphate hydrolases"/>
    <property type="match status" value="1"/>
</dbReference>
<accession>A0ABQ0DLL6</accession>
<dbReference type="PROSITE" id="PS51379">
    <property type="entry name" value="4FE4S_FER_2"/>
    <property type="match status" value="1"/>
</dbReference>
<dbReference type="InterPro" id="IPR001806">
    <property type="entry name" value="Small_GTPase"/>
</dbReference>
<dbReference type="PRINTS" id="PR00449">
    <property type="entry name" value="RASTRNSFRMNG"/>
</dbReference>
<name>A0ABQ0DLL6_9EUKA</name>
<evidence type="ECO:0000256" key="1">
    <source>
        <dbReference type="ARBA" id="ARBA00010142"/>
    </source>
</evidence>
<feature type="domain" description="4Fe-4S ferredoxin-type" evidence="4">
    <location>
        <begin position="202"/>
        <end position="230"/>
    </location>
</feature>
<keyword evidence="6" id="KW-1185">Reference proteome</keyword>